<feature type="signal peptide" evidence="1">
    <location>
        <begin position="1"/>
        <end position="31"/>
    </location>
</feature>
<sequence length="386" mass="40472">MRNEASAWLGTWRSAALLLLAWLALPGAAGAADLYRVQGIPVDVTAASAVAARQIAIDSGEREGLVRLMRRLTSPDDHAALPPVDRLPVERFVNSFEIAQEKLGPTRYIATLNVSYVAAEVQGLLRSAGIPFVTRRSDPILVVPVEASGEAAPAAWVENGPWRAAWDEGVSRATVTVLALPLGDLADISAAPGTAVAAGDKAALDALAARYGSGTVAVASARLERAPDTGKLTRITVSVRRADAWGKPLLDAALDVAPNETEPAALGRAVDRVIGAVENDWKRQTLVRKGPVSLLSAALPLADLASWVQIRRQLTGLPEIRSVQVDAFAQTEARLTIGYAGDLPQLAAAVERIGLSLAQENDGWHLRPAGGPAAYPAPSPALPATP</sequence>
<dbReference type="Pfam" id="PF09839">
    <property type="entry name" value="DUF2066"/>
    <property type="match status" value="1"/>
</dbReference>
<feature type="chain" id="PRO_5045137789" evidence="1">
    <location>
        <begin position="32"/>
        <end position="386"/>
    </location>
</feature>
<proteinExistence type="predicted"/>
<dbReference type="Proteomes" id="UP001375743">
    <property type="component" value="Unassembled WGS sequence"/>
</dbReference>
<name>A0ABU8XMP5_9PROT</name>
<accession>A0ABU8XMP5</accession>
<reference evidence="2 3" key="1">
    <citation type="submission" date="2024-01" db="EMBL/GenBank/DDBJ databases">
        <title>Multi-omics insights into the function and evolution of sodium benzoate biodegradation pathways in Benzoatithermus flavus gen. nov., sp. nov. from hot spring.</title>
        <authorList>
            <person name="Hu C.-J."/>
            <person name="Li W.-J."/>
        </authorList>
    </citation>
    <scope>NUCLEOTIDE SEQUENCE [LARGE SCALE GENOMIC DNA]</scope>
    <source>
        <strain evidence="2 3">SYSU G07066</strain>
    </source>
</reference>
<organism evidence="2 3">
    <name type="scientific">Benzoatithermus flavus</name>
    <dbReference type="NCBI Taxonomy" id="3108223"/>
    <lineage>
        <taxon>Bacteria</taxon>
        <taxon>Pseudomonadati</taxon>
        <taxon>Pseudomonadota</taxon>
        <taxon>Alphaproteobacteria</taxon>
        <taxon>Geminicoccales</taxon>
        <taxon>Geminicoccaceae</taxon>
        <taxon>Benzoatithermus</taxon>
    </lineage>
</organism>
<gene>
    <name evidence="2" type="ORF">U1T56_04775</name>
</gene>
<dbReference type="EMBL" id="JBBLZC010000003">
    <property type="protein sequence ID" value="MEK0082453.1"/>
    <property type="molecule type" value="Genomic_DNA"/>
</dbReference>
<keyword evidence="3" id="KW-1185">Reference proteome</keyword>
<evidence type="ECO:0000313" key="3">
    <source>
        <dbReference type="Proteomes" id="UP001375743"/>
    </source>
</evidence>
<protein>
    <submittedName>
        <fullName evidence="2">DUF2066 domain-containing protein</fullName>
    </submittedName>
</protein>
<keyword evidence="1" id="KW-0732">Signal</keyword>
<dbReference type="RefSeq" id="WP_418158300.1">
    <property type="nucleotide sequence ID" value="NZ_JBBLZC010000003.1"/>
</dbReference>
<comment type="caution">
    <text evidence="2">The sequence shown here is derived from an EMBL/GenBank/DDBJ whole genome shotgun (WGS) entry which is preliminary data.</text>
</comment>
<evidence type="ECO:0000313" key="2">
    <source>
        <dbReference type="EMBL" id="MEK0082453.1"/>
    </source>
</evidence>
<evidence type="ECO:0000256" key="1">
    <source>
        <dbReference type="SAM" id="SignalP"/>
    </source>
</evidence>
<dbReference type="InterPro" id="IPR018642">
    <property type="entry name" value="DUF2066"/>
</dbReference>